<sequence length="244" mass="25487">MPRIDRGGTMVAMLPIARRSLLTVAALCGIGAARRSAAAQSDADFANLARYADDNRRLIAAGHHGGIVFLGDSITEGWGALRPAVFGANRINRGISGQTSAQMLVRMMPDVVALRPQALHLMAGTNDVGAFGPDAPDRLAANLTAICQIAHANGIAVLLASVPPTDALPWQPGLETVGPIRRINRWIAAEAPRLAARMIDYTPVLATPAGAMRPGMAGDGVHPTADGFAAMETVLLPVLRELGL</sequence>
<evidence type="ECO:0000259" key="1">
    <source>
        <dbReference type="Pfam" id="PF13472"/>
    </source>
</evidence>
<dbReference type="Gene3D" id="3.40.50.1110">
    <property type="entry name" value="SGNH hydrolase"/>
    <property type="match status" value="1"/>
</dbReference>
<dbReference type="Pfam" id="PF13472">
    <property type="entry name" value="Lipase_GDSL_2"/>
    <property type="match status" value="1"/>
</dbReference>
<dbReference type="GO" id="GO:0016779">
    <property type="term" value="F:nucleotidyltransferase activity"/>
    <property type="evidence" value="ECO:0007669"/>
    <property type="project" value="UniProtKB-KW"/>
</dbReference>
<keyword evidence="2" id="KW-0548">Nucleotidyltransferase</keyword>
<evidence type="ECO:0000313" key="2">
    <source>
        <dbReference type="EMBL" id="GGB25083.1"/>
    </source>
</evidence>
<dbReference type="InterPro" id="IPR051532">
    <property type="entry name" value="Ester_Hydrolysis_Enzymes"/>
</dbReference>
<name>A0A916SZH9_9SPHN</name>
<dbReference type="PANTHER" id="PTHR30383:SF5">
    <property type="entry name" value="SGNH HYDROLASE-TYPE ESTERASE DOMAIN-CONTAINING PROTEIN"/>
    <property type="match status" value="1"/>
</dbReference>
<gene>
    <name evidence="2" type="ORF">GCM10011380_13330</name>
</gene>
<organism evidence="2 3">
    <name type="scientific">Sphingomonas metalli</name>
    <dbReference type="NCBI Taxonomy" id="1779358"/>
    <lineage>
        <taxon>Bacteria</taxon>
        <taxon>Pseudomonadati</taxon>
        <taxon>Pseudomonadota</taxon>
        <taxon>Alphaproteobacteria</taxon>
        <taxon>Sphingomonadales</taxon>
        <taxon>Sphingomonadaceae</taxon>
        <taxon>Sphingomonas</taxon>
    </lineage>
</organism>
<dbReference type="PANTHER" id="PTHR30383">
    <property type="entry name" value="THIOESTERASE 1/PROTEASE 1/LYSOPHOSPHOLIPASE L1"/>
    <property type="match status" value="1"/>
</dbReference>
<reference evidence="2" key="1">
    <citation type="journal article" date="2014" name="Int. J. Syst. Evol. Microbiol.">
        <title>Complete genome sequence of Corynebacterium casei LMG S-19264T (=DSM 44701T), isolated from a smear-ripened cheese.</title>
        <authorList>
            <consortium name="US DOE Joint Genome Institute (JGI-PGF)"/>
            <person name="Walter F."/>
            <person name="Albersmeier A."/>
            <person name="Kalinowski J."/>
            <person name="Ruckert C."/>
        </authorList>
    </citation>
    <scope>NUCLEOTIDE SEQUENCE</scope>
    <source>
        <strain evidence="2">CGMCC 1.15330</strain>
    </source>
</reference>
<feature type="domain" description="SGNH hydrolase-type esterase" evidence="1">
    <location>
        <begin position="69"/>
        <end position="229"/>
    </location>
</feature>
<dbReference type="AlphaFoldDB" id="A0A916SZH9"/>
<keyword evidence="3" id="KW-1185">Reference proteome</keyword>
<dbReference type="Proteomes" id="UP000623067">
    <property type="component" value="Unassembled WGS sequence"/>
</dbReference>
<dbReference type="InterPro" id="IPR036514">
    <property type="entry name" value="SGNH_hydro_sf"/>
</dbReference>
<dbReference type="SUPFAM" id="SSF52266">
    <property type="entry name" value="SGNH hydrolase"/>
    <property type="match status" value="1"/>
</dbReference>
<evidence type="ECO:0000313" key="3">
    <source>
        <dbReference type="Proteomes" id="UP000623067"/>
    </source>
</evidence>
<proteinExistence type="predicted"/>
<accession>A0A916SZH9</accession>
<protein>
    <submittedName>
        <fullName evidence="2">Acylneuraminate cytidylyltransferase</fullName>
    </submittedName>
</protein>
<dbReference type="EMBL" id="BMIH01000002">
    <property type="protein sequence ID" value="GGB25083.1"/>
    <property type="molecule type" value="Genomic_DNA"/>
</dbReference>
<keyword evidence="2" id="KW-0808">Transferase</keyword>
<reference evidence="2" key="2">
    <citation type="submission" date="2020-09" db="EMBL/GenBank/DDBJ databases">
        <authorList>
            <person name="Sun Q."/>
            <person name="Zhou Y."/>
        </authorList>
    </citation>
    <scope>NUCLEOTIDE SEQUENCE</scope>
    <source>
        <strain evidence="2">CGMCC 1.15330</strain>
    </source>
</reference>
<dbReference type="GO" id="GO:0004622">
    <property type="term" value="F:phosphatidylcholine lysophospholipase activity"/>
    <property type="evidence" value="ECO:0007669"/>
    <property type="project" value="TreeGrafter"/>
</dbReference>
<dbReference type="InterPro" id="IPR013830">
    <property type="entry name" value="SGNH_hydro"/>
</dbReference>
<comment type="caution">
    <text evidence="2">The sequence shown here is derived from an EMBL/GenBank/DDBJ whole genome shotgun (WGS) entry which is preliminary data.</text>
</comment>